<proteinExistence type="predicted"/>
<comment type="caution">
    <text evidence="1">The sequence shown here is derived from an EMBL/GenBank/DDBJ whole genome shotgun (WGS) entry which is preliminary data.</text>
</comment>
<dbReference type="InterPro" id="IPR036397">
    <property type="entry name" value="RNaseH_sf"/>
</dbReference>
<dbReference type="GO" id="GO:0003676">
    <property type="term" value="F:nucleic acid binding"/>
    <property type="evidence" value="ECO:0007669"/>
    <property type="project" value="InterPro"/>
</dbReference>
<dbReference type="Gene3D" id="3.30.420.10">
    <property type="entry name" value="Ribonuclease H-like superfamily/Ribonuclease H"/>
    <property type="match status" value="1"/>
</dbReference>
<evidence type="ECO:0000313" key="1">
    <source>
        <dbReference type="EMBL" id="KHJ35155.1"/>
    </source>
</evidence>
<organism evidence="1 2">
    <name type="scientific">Uncinula necator</name>
    <name type="common">Grape powdery mildew</name>
    <dbReference type="NCBI Taxonomy" id="52586"/>
    <lineage>
        <taxon>Eukaryota</taxon>
        <taxon>Fungi</taxon>
        <taxon>Dikarya</taxon>
        <taxon>Ascomycota</taxon>
        <taxon>Pezizomycotina</taxon>
        <taxon>Leotiomycetes</taxon>
        <taxon>Erysiphales</taxon>
        <taxon>Erysiphaceae</taxon>
        <taxon>Erysiphe</taxon>
    </lineage>
</organism>
<sequence>MFLRNSGRLFVAKVYVSEFHGTMYAMEAILSSGKDNGYTTIYVMLDSSSAINALQSGITSSSAGRVENFQMMATISDAPVKVVWIPGHEDIARNVIADQLAREALNSQDLTGLGTRSLPKILTIIAIENQARKSAKELIAK</sequence>
<dbReference type="EMBL" id="JNVN01000500">
    <property type="protein sequence ID" value="KHJ35155.1"/>
    <property type="molecule type" value="Genomic_DNA"/>
</dbReference>
<accession>A0A0B1PCT0</accession>
<dbReference type="HOGENOM" id="CLU_1826729_0_0_1"/>
<name>A0A0B1PCT0_UNCNE</name>
<dbReference type="SUPFAM" id="SSF53098">
    <property type="entry name" value="Ribonuclease H-like"/>
    <property type="match status" value="1"/>
</dbReference>
<gene>
    <name evidence="1" type="ORF">EV44_g3554</name>
</gene>
<dbReference type="Proteomes" id="UP000030854">
    <property type="component" value="Unassembled WGS sequence"/>
</dbReference>
<dbReference type="InterPro" id="IPR012337">
    <property type="entry name" value="RNaseH-like_sf"/>
</dbReference>
<reference evidence="1 2" key="1">
    <citation type="journal article" date="2014" name="BMC Genomics">
        <title>Adaptive genomic structural variation in the grape powdery mildew pathogen, Erysiphe necator.</title>
        <authorList>
            <person name="Jones L."/>
            <person name="Riaz S."/>
            <person name="Morales-Cruz A."/>
            <person name="Amrine K.C."/>
            <person name="McGuire B."/>
            <person name="Gubler W.D."/>
            <person name="Walker M.A."/>
            <person name="Cantu D."/>
        </authorList>
    </citation>
    <scope>NUCLEOTIDE SEQUENCE [LARGE SCALE GENOMIC DNA]</scope>
    <source>
        <strain evidence="2">c</strain>
    </source>
</reference>
<dbReference type="AlphaFoldDB" id="A0A0B1PCT0"/>
<keyword evidence="2" id="KW-1185">Reference proteome</keyword>
<protein>
    <submittedName>
        <fullName evidence="1">Putative te1b-like protein</fullName>
    </submittedName>
</protein>
<evidence type="ECO:0000313" key="2">
    <source>
        <dbReference type="Proteomes" id="UP000030854"/>
    </source>
</evidence>